<dbReference type="PRINTS" id="PR00463">
    <property type="entry name" value="EP450I"/>
</dbReference>
<dbReference type="GO" id="GO:0020037">
    <property type="term" value="F:heme binding"/>
    <property type="evidence" value="ECO:0007669"/>
    <property type="project" value="InterPro"/>
</dbReference>
<dbReference type="Proteomes" id="UP000631114">
    <property type="component" value="Unassembled WGS sequence"/>
</dbReference>
<protein>
    <recommendedName>
        <fullName evidence="6">Cytochrome P450</fullName>
    </recommendedName>
</protein>
<evidence type="ECO:0000313" key="5">
    <source>
        <dbReference type="Proteomes" id="UP000631114"/>
    </source>
</evidence>
<reference evidence="4 5" key="1">
    <citation type="submission" date="2020-10" db="EMBL/GenBank/DDBJ databases">
        <title>The Coptis chinensis genome and diversification of protoberbering-type alkaloids.</title>
        <authorList>
            <person name="Wang B."/>
            <person name="Shu S."/>
            <person name="Song C."/>
            <person name="Liu Y."/>
        </authorList>
    </citation>
    <scope>NUCLEOTIDE SEQUENCE [LARGE SCALE GENOMIC DNA]</scope>
    <source>
        <strain evidence="4">HL-2020</strain>
        <tissue evidence="4">Leaf</tissue>
    </source>
</reference>
<evidence type="ECO:0000256" key="1">
    <source>
        <dbReference type="ARBA" id="ARBA00010617"/>
    </source>
</evidence>
<evidence type="ECO:0000313" key="4">
    <source>
        <dbReference type="EMBL" id="KAF9619926.1"/>
    </source>
</evidence>
<dbReference type="PANTHER" id="PTHR47955">
    <property type="entry name" value="CYTOCHROME P450 FAMILY 71 PROTEIN"/>
    <property type="match status" value="1"/>
</dbReference>
<dbReference type="InterPro" id="IPR036396">
    <property type="entry name" value="Cyt_P450_sf"/>
</dbReference>
<name>A0A835ILG3_9MAGN</name>
<keyword evidence="5" id="KW-1185">Reference proteome</keyword>
<dbReference type="GO" id="GO:0044550">
    <property type="term" value="P:secondary metabolite biosynthetic process"/>
    <property type="evidence" value="ECO:0007669"/>
    <property type="project" value="UniProtKB-ARBA"/>
</dbReference>
<dbReference type="GO" id="GO:0016705">
    <property type="term" value="F:oxidoreductase activity, acting on paired donors, with incorporation or reduction of molecular oxygen"/>
    <property type="evidence" value="ECO:0007669"/>
    <property type="project" value="InterPro"/>
</dbReference>
<dbReference type="OrthoDB" id="2789670at2759"/>
<keyword evidence="3" id="KW-0408">Iron</keyword>
<gene>
    <name evidence="4" type="ORF">IFM89_010237</name>
</gene>
<evidence type="ECO:0000256" key="2">
    <source>
        <dbReference type="ARBA" id="ARBA00022723"/>
    </source>
</evidence>
<dbReference type="InterPro" id="IPR001128">
    <property type="entry name" value="Cyt_P450"/>
</dbReference>
<comment type="similarity">
    <text evidence="1">Belongs to the cytochrome P450 family.</text>
</comment>
<dbReference type="AlphaFoldDB" id="A0A835ILG3"/>
<dbReference type="Pfam" id="PF00067">
    <property type="entry name" value="p450"/>
    <property type="match status" value="2"/>
</dbReference>
<sequence>MTTSVKVFLYGGKDLAFAPYGDYWKQARKMCVMNLLRANRVRSFRFIREEEASNMVNKIKQYSSSIGTNVNLSTMIVGATNSIISRASLSRNLEGDMFVAGTNTMYTAVESTMAELMNHPIVMKKLQEEVRRVVGTKSTVDENDINQMSYLNCVVKEAPRLHPSVILSGPRETTESGRAIRL</sequence>
<dbReference type="GO" id="GO:0004497">
    <property type="term" value="F:monooxygenase activity"/>
    <property type="evidence" value="ECO:0007669"/>
    <property type="project" value="InterPro"/>
</dbReference>
<comment type="caution">
    <text evidence="4">The sequence shown here is derived from an EMBL/GenBank/DDBJ whole genome shotgun (WGS) entry which is preliminary data.</text>
</comment>
<dbReference type="PANTHER" id="PTHR47955:SF15">
    <property type="entry name" value="CYTOCHROME P450 71A2-LIKE"/>
    <property type="match status" value="1"/>
</dbReference>
<evidence type="ECO:0000256" key="3">
    <source>
        <dbReference type="ARBA" id="ARBA00023004"/>
    </source>
</evidence>
<dbReference type="GO" id="GO:0005506">
    <property type="term" value="F:iron ion binding"/>
    <property type="evidence" value="ECO:0007669"/>
    <property type="project" value="InterPro"/>
</dbReference>
<accession>A0A835ILG3</accession>
<dbReference type="Gene3D" id="1.10.630.10">
    <property type="entry name" value="Cytochrome P450"/>
    <property type="match status" value="2"/>
</dbReference>
<dbReference type="InterPro" id="IPR002401">
    <property type="entry name" value="Cyt_P450_E_grp-I"/>
</dbReference>
<keyword evidence="2" id="KW-0479">Metal-binding</keyword>
<dbReference type="SUPFAM" id="SSF48264">
    <property type="entry name" value="Cytochrome P450"/>
    <property type="match status" value="1"/>
</dbReference>
<evidence type="ECO:0008006" key="6">
    <source>
        <dbReference type="Google" id="ProtNLM"/>
    </source>
</evidence>
<proteinExistence type="inferred from homology"/>
<dbReference type="EMBL" id="JADFTS010000002">
    <property type="protein sequence ID" value="KAF9619926.1"/>
    <property type="molecule type" value="Genomic_DNA"/>
</dbReference>
<organism evidence="4 5">
    <name type="scientific">Coptis chinensis</name>
    <dbReference type="NCBI Taxonomy" id="261450"/>
    <lineage>
        <taxon>Eukaryota</taxon>
        <taxon>Viridiplantae</taxon>
        <taxon>Streptophyta</taxon>
        <taxon>Embryophyta</taxon>
        <taxon>Tracheophyta</taxon>
        <taxon>Spermatophyta</taxon>
        <taxon>Magnoliopsida</taxon>
        <taxon>Ranunculales</taxon>
        <taxon>Ranunculaceae</taxon>
        <taxon>Coptidoideae</taxon>
        <taxon>Coptis</taxon>
    </lineage>
</organism>